<dbReference type="GO" id="GO:0005576">
    <property type="term" value="C:extracellular region"/>
    <property type="evidence" value="ECO:0007669"/>
    <property type="project" value="TreeGrafter"/>
</dbReference>
<dbReference type="GO" id="GO:0018104">
    <property type="term" value="P:peptidoglycan-protein cross-linking"/>
    <property type="evidence" value="ECO:0007669"/>
    <property type="project" value="TreeGrafter"/>
</dbReference>
<dbReference type="Pfam" id="PF03734">
    <property type="entry name" value="YkuD"/>
    <property type="match status" value="1"/>
</dbReference>
<dbReference type="UniPathway" id="UPA00219"/>
<gene>
    <name evidence="9" type="ORF">UU65_C0002G0022</name>
</gene>
<accession>A0A0G0W8D1</accession>
<proteinExistence type="predicted"/>
<dbReference type="InterPro" id="IPR038054">
    <property type="entry name" value="LD_TPept-like_central_sf"/>
</dbReference>
<protein>
    <submittedName>
        <fullName evidence="9">ErfK/YbiS/YcfS/YnhG</fullName>
    </submittedName>
</protein>
<dbReference type="GO" id="GO:0071555">
    <property type="term" value="P:cell wall organization"/>
    <property type="evidence" value="ECO:0007669"/>
    <property type="project" value="UniProtKB-UniRule"/>
</dbReference>
<dbReference type="AlphaFoldDB" id="A0A0G0W8D1"/>
<dbReference type="InterPro" id="IPR022029">
    <property type="entry name" value="YoaR-like_PG-bd"/>
</dbReference>
<reference evidence="9 10" key="1">
    <citation type="journal article" date="2015" name="Nature">
        <title>rRNA introns, odd ribosomes, and small enigmatic genomes across a large radiation of phyla.</title>
        <authorList>
            <person name="Brown C.T."/>
            <person name="Hug L.A."/>
            <person name="Thomas B.C."/>
            <person name="Sharon I."/>
            <person name="Castelle C.J."/>
            <person name="Singh A."/>
            <person name="Wilkins M.J."/>
            <person name="Williams K.H."/>
            <person name="Banfield J.F."/>
        </authorList>
    </citation>
    <scope>NUCLEOTIDE SEQUENCE [LARGE SCALE GENOMIC DNA]</scope>
</reference>
<keyword evidence="7" id="KW-0472">Membrane</keyword>
<organism evidence="9 10">
    <name type="scientific">candidate division CPR2 bacterium GW2011_GWC1_41_48</name>
    <dbReference type="NCBI Taxonomy" id="1618344"/>
    <lineage>
        <taxon>Bacteria</taxon>
        <taxon>Bacteria division CPR2</taxon>
    </lineage>
</organism>
<comment type="pathway">
    <text evidence="1 6">Cell wall biogenesis; peptidoglycan biosynthesis.</text>
</comment>
<evidence type="ECO:0000259" key="8">
    <source>
        <dbReference type="PROSITE" id="PS52029"/>
    </source>
</evidence>
<keyword evidence="4 6" id="KW-0573">Peptidoglycan synthesis</keyword>
<dbReference type="GO" id="GO:0008360">
    <property type="term" value="P:regulation of cell shape"/>
    <property type="evidence" value="ECO:0007669"/>
    <property type="project" value="UniProtKB-UniRule"/>
</dbReference>
<keyword evidence="3 6" id="KW-0133">Cell shape</keyword>
<dbReference type="GO" id="GO:0071972">
    <property type="term" value="F:peptidoglycan L,D-transpeptidase activity"/>
    <property type="evidence" value="ECO:0007669"/>
    <property type="project" value="TreeGrafter"/>
</dbReference>
<evidence type="ECO:0000256" key="3">
    <source>
        <dbReference type="ARBA" id="ARBA00022960"/>
    </source>
</evidence>
<dbReference type="Pfam" id="PF12229">
    <property type="entry name" value="PG_binding_4"/>
    <property type="match status" value="1"/>
</dbReference>
<evidence type="ECO:0000313" key="9">
    <source>
        <dbReference type="EMBL" id="KKS09244.1"/>
    </source>
</evidence>
<dbReference type="SUPFAM" id="SSF141523">
    <property type="entry name" value="L,D-transpeptidase catalytic domain-like"/>
    <property type="match status" value="1"/>
</dbReference>
<dbReference type="PANTHER" id="PTHR30582">
    <property type="entry name" value="L,D-TRANSPEPTIDASE"/>
    <property type="match status" value="1"/>
</dbReference>
<evidence type="ECO:0000256" key="7">
    <source>
        <dbReference type="SAM" id="Phobius"/>
    </source>
</evidence>
<evidence type="ECO:0000313" key="10">
    <source>
        <dbReference type="Proteomes" id="UP000033869"/>
    </source>
</evidence>
<dbReference type="InterPro" id="IPR038063">
    <property type="entry name" value="Transpep_catalytic_dom"/>
</dbReference>
<keyword evidence="7" id="KW-1133">Transmembrane helix</keyword>
<sequence>MENKTNTIEKVDVTLKDIVKESEGKVKKPSRIKPHHKKIAAWMVILIVVFSLLIIVAGAIYAHQSIYENKVYPGVVVWGEPVGGKTVNEVQQLITDKVKNYKVTLASPDQTYEPTADELGLVFNIETMALSAYSKGRTGSFTNNIVTRTRLLGMNIEWNPAKNFFRAKELEISPSFTFYETKLDNYIAKISENLTIKEKDSEVKVNGGSIEIVPAVYGRQVETEDLSKDLKGAVKRLQSKMIEIKTISVKPKIVDTAADKVVSEAQEITNRPVALTYLAETYKPDKETITSWVVFVKEESSENYKLVVDPAKMKNYFSFLSSKIYAAPVHKKVKVENGGAQTVTQEGKDGIALDEGLLGRQIADALPKSEAINIAIPTYAIKYKTEYENVLVADWAKYIEINISTQTMTAYEQGGKIVGQWKVTTGASYTPTPVGTWLIHGKTAVTRMTGGTPGIDYYDLPNVHWVSWFKGGGYSIHEAYWRTSFGGMDYTWNGSHGCVNSPIDVAKFIYDWAPVGTPVVVHY</sequence>
<evidence type="ECO:0000256" key="5">
    <source>
        <dbReference type="ARBA" id="ARBA00023316"/>
    </source>
</evidence>
<evidence type="ECO:0000256" key="2">
    <source>
        <dbReference type="ARBA" id="ARBA00022679"/>
    </source>
</evidence>
<keyword evidence="7" id="KW-0812">Transmembrane</keyword>
<dbReference type="Proteomes" id="UP000033869">
    <property type="component" value="Unassembled WGS sequence"/>
</dbReference>
<feature type="active site" description="Nucleophile" evidence="6">
    <location>
        <position position="498"/>
    </location>
</feature>
<dbReference type="PANTHER" id="PTHR30582:SF2">
    <property type="entry name" value="L,D-TRANSPEPTIDASE YCIB-RELATED"/>
    <property type="match status" value="1"/>
</dbReference>
<dbReference type="Gene3D" id="2.40.440.10">
    <property type="entry name" value="L,D-transpeptidase catalytic domain-like"/>
    <property type="match status" value="1"/>
</dbReference>
<dbReference type="Gene3D" id="3.10.20.800">
    <property type="match status" value="1"/>
</dbReference>
<dbReference type="PROSITE" id="PS52029">
    <property type="entry name" value="LD_TPASE"/>
    <property type="match status" value="1"/>
</dbReference>
<feature type="transmembrane region" description="Helical" evidence="7">
    <location>
        <begin position="39"/>
        <end position="62"/>
    </location>
</feature>
<dbReference type="CDD" id="cd16913">
    <property type="entry name" value="YkuD_like"/>
    <property type="match status" value="1"/>
</dbReference>
<keyword evidence="5 6" id="KW-0961">Cell wall biogenesis/degradation</keyword>
<evidence type="ECO:0000256" key="4">
    <source>
        <dbReference type="ARBA" id="ARBA00022984"/>
    </source>
</evidence>
<feature type="active site" description="Proton donor/acceptor" evidence="6">
    <location>
        <position position="477"/>
    </location>
</feature>
<evidence type="ECO:0000256" key="1">
    <source>
        <dbReference type="ARBA" id="ARBA00004752"/>
    </source>
</evidence>
<dbReference type="EMBL" id="LCBL01000002">
    <property type="protein sequence ID" value="KKS09244.1"/>
    <property type="molecule type" value="Genomic_DNA"/>
</dbReference>
<evidence type="ECO:0000256" key="6">
    <source>
        <dbReference type="PROSITE-ProRule" id="PRU01373"/>
    </source>
</evidence>
<dbReference type="InterPro" id="IPR050979">
    <property type="entry name" value="LD-transpeptidase"/>
</dbReference>
<keyword evidence="2" id="KW-0808">Transferase</keyword>
<dbReference type="InterPro" id="IPR005490">
    <property type="entry name" value="LD_TPept_cat_dom"/>
</dbReference>
<name>A0A0G0W8D1_UNCC2</name>
<feature type="domain" description="L,D-TPase catalytic" evidence="8">
    <location>
        <begin position="397"/>
        <end position="522"/>
    </location>
</feature>
<dbReference type="GO" id="GO:0016740">
    <property type="term" value="F:transferase activity"/>
    <property type="evidence" value="ECO:0007669"/>
    <property type="project" value="UniProtKB-KW"/>
</dbReference>
<comment type="caution">
    <text evidence="9">The sequence shown here is derived from an EMBL/GenBank/DDBJ whole genome shotgun (WGS) entry which is preliminary data.</text>
</comment>